<dbReference type="EMBL" id="CM001885">
    <property type="protein sequence ID" value="EOY12994.1"/>
    <property type="molecule type" value="Genomic_DNA"/>
</dbReference>
<dbReference type="InterPro" id="IPR023213">
    <property type="entry name" value="CAT-like_dom_sf"/>
</dbReference>
<evidence type="ECO:0000256" key="1">
    <source>
        <dbReference type="ARBA" id="ARBA00022679"/>
    </source>
</evidence>
<sequence length="442" mass="48834">MGYIQFISNSIVRAANPKKEVQRIELAPWDLMFLAMDYAPKGLLYYKPKLKKEGELGETIVHQLKTSLSQTLDYFSPLAGRLATIELEDNTSSFFIDCNNAGVLFVHAAANGITISDIIGPSAVPSFVRTLFQLNEVKNYESTSKPLLAIQVTELADGIFISCTYNHVVVDGTSFVHFFNCWAEISRGSIELAKPPALQRWFPNGIEGPVGIPNSYLTYGHDFIPPCLQVRFFHFTKASIANLKAKANAEVGTDKISSLQALLSHIWRTVIRCKNLDPVEETNFFLPVSAKSRLYQLSQQYIGNAMQGKVITMKVKDLLEKGLGNAAWEINKSIASQSEEKMTTFLESWKESPLLLTAGLASTVSNLLVLGGSPRFDYYSVDFGWGRPIAIRSGVGNKHDGKITVYGGLEEGSMDIEACFIPETLQALANCKEFMNSVATQS</sequence>
<dbReference type="PANTHER" id="PTHR31896:SF75">
    <property type="entry name" value="HXXXD-TYPE ACYL-TRANSFERASE FAMILY PROTEIN"/>
    <property type="match status" value="1"/>
</dbReference>
<accession>A0A061FET2</accession>
<protein>
    <submittedName>
        <fullName evidence="2">HXXXD-type acyl-transferase family protein, putative</fullName>
    </submittedName>
</protein>
<dbReference type="GO" id="GO:0016747">
    <property type="term" value="F:acyltransferase activity, transferring groups other than amino-acyl groups"/>
    <property type="evidence" value="ECO:0000318"/>
    <property type="project" value="GO_Central"/>
</dbReference>
<dbReference type="GO" id="GO:0005737">
    <property type="term" value="C:cytoplasm"/>
    <property type="evidence" value="ECO:0000318"/>
    <property type="project" value="GO_Central"/>
</dbReference>
<proteinExistence type="predicted"/>
<dbReference type="HOGENOM" id="CLU_014546_3_0_1"/>
<dbReference type="InParanoid" id="A0A061FET2"/>
<dbReference type="Gene3D" id="3.30.559.10">
    <property type="entry name" value="Chloramphenicol acetyltransferase-like domain"/>
    <property type="match status" value="2"/>
</dbReference>
<dbReference type="eggNOG" id="ENOG502QVP8">
    <property type="taxonomic scope" value="Eukaryota"/>
</dbReference>
<dbReference type="Pfam" id="PF02458">
    <property type="entry name" value="Transferase"/>
    <property type="match status" value="1"/>
</dbReference>
<dbReference type="InterPro" id="IPR051283">
    <property type="entry name" value="Sec_Metabolite_Acyltrans"/>
</dbReference>
<reference evidence="2 3" key="1">
    <citation type="journal article" date="2013" name="Genome Biol.">
        <title>The genome sequence of the most widely cultivated cacao type and its use to identify candidate genes regulating pod color.</title>
        <authorList>
            <person name="Motamayor J.C."/>
            <person name="Mockaitis K."/>
            <person name="Schmutz J."/>
            <person name="Haiminen N."/>
            <person name="Iii D.L."/>
            <person name="Cornejo O."/>
            <person name="Findley S.D."/>
            <person name="Zheng P."/>
            <person name="Utro F."/>
            <person name="Royaert S."/>
            <person name="Saski C."/>
            <person name="Jenkins J."/>
            <person name="Podicheti R."/>
            <person name="Zhao M."/>
            <person name="Scheffler B.E."/>
            <person name="Stack J.C."/>
            <person name="Feltus F.A."/>
            <person name="Mustiga G.M."/>
            <person name="Amores F."/>
            <person name="Phillips W."/>
            <person name="Marelli J.P."/>
            <person name="May G.D."/>
            <person name="Shapiro H."/>
            <person name="Ma J."/>
            <person name="Bustamante C.D."/>
            <person name="Schnell R.J."/>
            <person name="Main D."/>
            <person name="Gilbert D."/>
            <person name="Parida L."/>
            <person name="Kuhn D.N."/>
        </authorList>
    </citation>
    <scope>NUCLEOTIDE SEQUENCE [LARGE SCALE GENOMIC DNA]</scope>
    <source>
        <strain evidence="3">cv. Matina 1-6</strain>
    </source>
</reference>
<gene>
    <name evidence="2" type="ORF">TCM_031500</name>
</gene>
<dbReference type="FunCoup" id="A0A061FET2">
    <property type="interactions" value="200"/>
</dbReference>
<keyword evidence="3" id="KW-1185">Reference proteome</keyword>
<evidence type="ECO:0000313" key="2">
    <source>
        <dbReference type="EMBL" id="EOY12994.1"/>
    </source>
</evidence>
<organism evidence="2 3">
    <name type="scientific">Theobroma cacao</name>
    <name type="common">Cacao</name>
    <name type="synonym">Cocoa</name>
    <dbReference type="NCBI Taxonomy" id="3641"/>
    <lineage>
        <taxon>Eukaryota</taxon>
        <taxon>Viridiplantae</taxon>
        <taxon>Streptophyta</taxon>
        <taxon>Embryophyta</taxon>
        <taxon>Tracheophyta</taxon>
        <taxon>Spermatophyta</taxon>
        <taxon>Magnoliopsida</taxon>
        <taxon>eudicotyledons</taxon>
        <taxon>Gunneridae</taxon>
        <taxon>Pentapetalae</taxon>
        <taxon>rosids</taxon>
        <taxon>malvids</taxon>
        <taxon>Malvales</taxon>
        <taxon>Malvaceae</taxon>
        <taxon>Byttnerioideae</taxon>
        <taxon>Theobroma</taxon>
    </lineage>
</organism>
<keyword evidence="1" id="KW-0808">Transferase</keyword>
<dbReference type="OMA" id="EICSAAR"/>
<name>A0A061FET2_THECC</name>
<dbReference type="Proteomes" id="UP000026915">
    <property type="component" value="Chromosome 7"/>
</dbReference>
<evidence type="ECO:0000313" key="3">
    <source>
        <dbReference type="Proteomes" id="UP000026915"/>
    </source>
</evidence>
<dbReference type="PANTHER" id="PTHR31896">
    <property type="entry name" value="FAMILY REGULATORY PROTEIN, PUTATIVE (AFU_ORTHOLOGUE AFUA_3G14730)-RELATED"/>
    <property type="match status" value="1"/>
</dbReference>
<dbReference type="Gramene" id="EOY12994">
    <property type="protein sequence ID" value="EOY12994"/>
    <property type="gene ID" value="TCM_031500"/>
</dbReference>
<dbReference type="AlphaFoldDB" id="A0A061FET2"/>